<protein>
    <submittedName>
        <fullName evidence="1">3621_t:CDS:1</fullName>
    </submittedName>
</protein>
<accession>A0ACA9RFS8</accession>
<feature type="non-terminal residue" evidence="1">
    <location>
        <position position="117"/>
    </location>
</feature>
<sequence length="117" mass="13095">MSAKQFTQKAHESDVLDGFLLVRPVWVDDETVKACKGCEASFNTLRRKHHCRQCGNIFCQECTSKNIALPQLGYLKPERVCSGCFEIAYLVGYVISNDKSTQTHGARGLLDIVERGN</sequence>
<gene>
    <name evidence="1" type="ORF">RPERSI_LOCUS19153</name>
</gene>
<proteinExistence type="predicted"/>
<comment type="caution">
    <text evidence="1">The sequence shown here is derived from an EMBL/GenBank/DDBJ whole genome shotgun (WGS) entry which is preliminary data.</text>
</comment>
<dbReference type="Proteomes" id="UP000789920">
    <property type="component" value="Unassembled WGS sequence"/>
</dbReference>
<evidence type="ECO:0000313" key="1">
    <source>
        <dbReference type="EMBL" id="CAG8791027.1"/>
    </source>
</evidence>
<name>A0ACA9RFS8_9GLOM</name>
<keyword evidence="2" id="KW-1185">Reference proteome</keyword>
<evidence type="ECO:0000313" key="2">
    <source>
        <dbReference type="Proteomes" id="UP000789920"/>
    </source>
</evidence>
<organism evidence="1 2">
    <name type="scientific">Racocetra persica</name>
    <dbReference type="NCBI Taxonomy" id="160502"/>
    <lineage>
        <taxon>Eukaryota</taxon>
        <taxon>Fungi</taxon>
        <taxon>Fungi incertae sedis</taxon>
        <taxon>Mucoromycota</taxon>
        <taxon>Glomeromycotina</taxon>
        <taxon>Glomeromycetes</taxon>
        <taxon>Diversisporales</taxon>
        <taxon>Gigasporaceae</taxon>
        <taxon>Racocetra</taxon>
    </lineage>
</organism>
<dbReference type="EMBL" id="CAJVQC010051982">
    <property type="protein sequence ID" value="CAG8791027.1"/>
    <property type="molecule type" value="Genomic_DNA"/>
</dbReference>
<reference evidence="1" key="1">
    <citation type="submission" date="2021-06" db="EMBL/GenBank/DDBJ databases">
        <authorList>
            <person name="Kallberg Y."/>
            <person name="Tangrot J."/>
            <person name="Rosling A."/>
        </authorList>
    </citation>
    <scope>NUCLEOTIDE SEQUENCE</scope>
    <source>
        <strain evidence="1">MA461A</strain>
    </source>
</reference>